<protein>
    <submittedName>
        <fullName evidence="3">Caspase family protein</fullName>
    </submittedName>
</protein>
<evidence type="ECO:0000313" key="4">
    <source>
        <dbReference type="Proteomes" id="UP001612741"/>
    </source>
</evidence>
<dbReference type="Proteomes" id="UP001612741">
    <property type="component" value="Unassembled WGS sequence"/>
</dbReference>
<accession>A0ABW7YSE1</accession>
<sequence>MQATRAALMIVTTTQEDPGLAQLRPPASDVGTLEAALRAGFDVRRVSDAARGEILAELTAFFSGRGADDVLLLYLACHAVVTPKDLVLATRATMRSDPAAASVPFAAVTRAMAATEAGHVVLVLDCCFSGRERGAVELTAPAHVLLSATNLVEYVLDQGMIRGRGAPSKLTPALAEILSRGLPGEPEVTAAALRGLPAAVARIDEPGLLLTRSVAPPGAPAPVQGTPRRTSGDWAVRVSYWGLVLVGLSSLAMLAAGWVAWRIWLPGLPGDALDLLGVVLGIGLALLGVGTVLAIVAFAARRWRARK</sequence>
<evidence type="ECO:0000313" key="3">
    <source>
        <dbReference type="EMBL" id="MFI6498611.1"/>
    </source>
</evidence>
<dbReference type="InterPro" id="IPR011600">
    <property type="entry name" value="Pept_C14_caspase"/>
</dbReference>
<dbReference type="InterPro" id="IPR029030">
    <property type="entry name" value="Caspase-like_dom_sf"/>
</dbReference>
<feature type="domain" description="Peptidase C14 caspase" evidence="2">
    <location>
        <begin position="19"/>
        <end position="179"/>
    </location>
</feature>
<comment type="caution">
    <text evidence="3">The sequence shown here is derived from an EMBL/GenBank/DDBJ whole genome shotgun (WGS) entry which is preliminary data.</text>
</comment>
<organism evidence="3 4">
    <name type="scientific">Nonomuraea typhae</name>
    <dbReference type="NCBI Taxonomy" id="2603600"/>
    <lineage>
        <taxon>Bacteria</taxon>
        <taxon>Bacillati</taxon>
        <taxon>Actinomycetota</taxon>
        <taxon>Actinomycetes</taxon>
        <taxon>Streptosporangiales</taxon>
        <taxon>Streptosporangiaceae</taxon>
        <taxon>Nonomuraea</taxon>
    </lineage>
</organism>
<name>A0ABW7YSE1_9ACTN</name>
<evidence type="ECO:0000256" key="1">
    <source>
        <dbReference type="SAM" id="Phobius"/>
    </source>
</evidence>
<keyword evidence="4" id="KW-1185">Reference proteome</keyword>
<evidence type="ECO:0000259" key="2">
    <source>
        <dbReference type="Pfam" id="PF00656"/>
    </source>
</evidence>
<dbReference type="EMBL" id="JBITGY010000003">
    <property type="protein sequence ID" value="MFI6498611.1"/>
    <property type="molecule type" value="Genomic_DNA"/>
</dbReference>
<keyword evidence="1" id="KW-0472">Membrane</keyword>
<feature type="transmembrane region" description="Helical" evidence="1">
    <location>
        <begin position="276"/>
        <end position="300"/>
    </location>
</feature>
<keyword evidence="1" id="KW-0812">Transmembrane</keyword>
<feature type="transmembrane region" description="Helical" evidence="1">
    <location>
        <begin position="238"/>
        <end position="264"/>
    </location>
</feature>
<gene>
    <name evidence="3" type="ORF">ACIBG2_14565</name>
</gene>
<dbReference type="RefSeq" id="WP_397081844.1">
    <property type="nucleotide sequence ID" value="NZ_JBITGY010000003.1"/>
</dbReference>
<dbReference type="Pfam" id="PF00656">
    <property type="entry name" value="Peptidase_C14"/>
    <property type="match status" value="1"/>
</dbReference>
<dbReference type="Gene3D" id="3.40.50.1460">
    <property type="match status" value="1"/>
</dbReference>
<keyword evidence="1" id="KW-1133">Transmembrane helix</keyword>
<reference evidence="3 4" key="1">
    <citation type="submission" date="2024-10" db="EMBL/GenBank/DDBJ databases">
        <title>The Natural Products Discovery Center: Release of the First 8490 Sequenced Strains for Exploring Actinobacteria Biosynthetic Diversity.</title>
        <authorList>
            <person name="Kalkreuter E."/>
            <person name="Kautsar S.A."/>
            <person name="Yang D."/>
            <person name="Bader C.D."/>
            <person name="Teijaro C.N."/>
            <person name="Fluegel L."/>
            <person name="Davis C.M."/>
            <person name="Simpson J.R."/>
            <person name="Lauterbach L."/>
            <person name="Steele A.D."/>
            <person name="Gui C."/>
            <person name="Meng S."/>
            <person name="Li G."/>
            <person name="Viehrig K."/>
            <person name="Ye F."/>
            <person name="Su P."/>
            <person name="Kiefer A.F."/>
            <person name="Nichols A."/>
            <person name="Cepeda A.J."/>
            <person name="Yan W."/>
            <person name="Fan B."/>
            <person name="Jiang Y."/>
            <person name="Adhikari A."/>
            <person name="Zheng C.-J."/>
            <person name="Schuster L."/>
            <person name="Cowan T.M."/>
            <person name="Smanski M.J."/>
            <person name="Chevrette M.G."/>
            <person name="De Carvalho L.P.S."/>
            <person name="Shen B."/>
        </authorList>
    </citation>
    <scope>NUCLEOTIDE SEQUENCE [LARGE SCALE GENOMIC DNA]</scope>
    <source>
        <strain evidence="3 4">NPDC050545</strain>
    </source>
</reference>
<dbReference type="SUPFAM" id="SSF52129">
    <property type="entry name" value="Caspase-like"/>
    <property type="match status" value="1"/>
</dbReference>
<proteinExistence type="predicted"/>